<organism evidence="1">
    <name type="scientific">Sesamum latifolium</name>
    <dbReference type="NCBI Taxonomy" id="2727402"/>
    <lineage>
        <taxon>Eukaryota</taxon>
        <taxon>Viridiplantae</taxon>
        <taxon>Streptophyta</taxon>
        <taxon>Embryophyta</taxon>
        <taxon>Tracheophyta</taxon>
        <taxon>Spermatophyta</taxon>
        <taxon>Magnoliopsida</taxon>
        <taxon>eudicotyledons</taxon>
        <taxon>Gunneridae</taxon>
        <taxon>Pentapetalae</taxon>
        <taxon>asterids</taxon>
        <taxon>lamiids</taxon>
        <taxon>Lamiales</taxon>
        <taxon>Pedaliaceae</taxon>
        <taxon>Sesamum</taxon>
    </lineage>
</organism>
<name>A0AAW2Y818_9LAMI</name>
<reference evidence="1" key="2">
    <citation type="journal article" date="2024" name="Plant">
        <title>Genomic evolution and insights into agronomic trait innovations of Sesamum species.</title>
        <authorList>
            <person name="Miao H."/>
            <person name="Wang L."/>
            <person name="Qu L."/>
            <person name="Liu H."/>
            <person name="Sun Y."/>
            <person name="Le M."/>
            <person name="Wang Q."/>
            <person name="Wei S."/>
            <person name="Zheng Y."/>
            <person name="Lin W."/>
            <person name="Duan Y."/>
            <person name="Cao H."/>
            <person name="Xiong S."/>
            <person name="Wang X."/>
            <person name="Wei L."/>
            <person name="Li C."/>
            <person name="Ma Q."/>
            <person name="Ju M."/>
            <person name="Zhao R."/>
            <person name="Li G."/>
            <person name="Mu C."/>
            <person name="Tian Q."/>
            <person name="Mei H."/>
            <person name="Zhang T."/>
            <person name="Gao T."/>
            <person name="Zhang H."/>
        </authorList>
    </citation>
    <scope>NUCLEOTIDE SEQUENCE</scope>
    <source>
        <tissue evidence="1">Leaf</tissue>
    </source>
</reference>
<dbReference type="AlphaFoldDB" id="A0AAW2Y818"/>
<accession>A0AAW2Y818</accession>
<gene>
    <name evidence="1" type="ORF">Slati_0081900</name>
</gene>
<protein>
    <submittedName>
        <fullName evidence="1">Uncharacterized protein</fullName>
    </submittedName>
</protein>
<comment type="caution">
    <text evidence="1">The sequence shown here is derived from an EMBL/GenBank/DDBJ whole genome shotgun (WGS) entry which is preliminary data.</text>
</comment>
<reference evidence="1" key="1">
    <citation type="submission" date="2020-06" db="EMBL/GenBank/DDBJ databases">
        <authorList>
            <person name="Li T."/>
            <person name="Hu X."/>
            <person name="Zhang T."/>
            <person name="Song X."/>
            <person name="Zhang H."/>
            <person name="Dai N."/>
            <person name="Sheng W."/>
            <person name="Hou X."/>
            <person name="Wei L."/>
        </authorList>
    </citation>
    <scope>NUCLEOTIDE SEQUENCE</scope>
    <source>
        <strain evidence="1">KEN1</strain>
        <tissue evidence="1">Leaf</tissue>
    </source>
</reference>
<sequence length="71" mass="7788">MKKARGIKNNRGRWVSNVTGVSPGVKVIVVLKLDSQHGQCKVALHLALCSLQLRVTFHHGAVCWQDNLLSA</sequence>
<dbReference type="EMBL" id="JACGWN010000001">
    <property type="protein sequence ID" value="KAL0461943.1"/>
    <property type="molecule type" value="Genomic_DNA"/>
</dbReference>
<proteinExistence type="predicted"/>
<evidence type="ECO:0000313" key="1">
    <source>
        <dbReference type="EMBL" id="KAL0461943.1"/>
    </source>
</evidence>